<comment type="caution">
    <text evidence="3">The sequence shown here is derived from an EMBL/GenBank/DDBJ whole genome shotgun (WGS) entry which is preliminary data.</text>
</comment>
<feature type="region of interest" description="Disordered" evidence="2">
    <location>
        <begin position="439"/>
        <end position="526"/>
    </location>
</feature>
<keyword evidence="1" id="KW-0175">Coiled coil</keyword>
<feature type="compositionally biased region" description="Basic and acidic residues" evidence="2">
    <location>
        <begin position="464"/>
        <end position="483"/>
    </location>
</feature>
<dbReference type="OrthoDB" id="4026840at2759"/>
<name>A0A9W4TX00_9ASCO</name>
<feature type="coiled-coil region" evidence="1">
    <location>
        <begin position="76"/>
        <end position="298"/>
    </location>
</feature>
<feature type="compositionally biased region" description="Basic and acidic residues" evidence="2">
    <location>
        <begin position="492"/>
        <end position="517"/>
    </location>
</feature>
<organism evidence="3 4">
    <name type="scientific">Candida verbasci</name>
    <dbReference type="NCBI Taxonomy" id="1227364"/>
    <lineage>
        <taxon>Eukaryota</taxon>
        <taxon>Fungi</taxon>
        <taxon>Dikarya</taxon>
        <taxon>Ascomycota</taxon>
        <taxon>Saccharomycotina</taxon>
        <taxon>Pichiomycetes</taxon>
        <taxon>Debaryomycetaceae</taxon>
        <taxon>Candida/Lodderomyces clade</taxon>
        <taxon>Candida</taxon>
    </lineage>
</organism>
<evidence type="ECO:0000313" key="3">
    <source>
        <dbReference type="EMBL" id="CAI5758604.1"/>
    </source>
</evidence>
<proteinExistence type="predicted"/>
<dbReference type="Proteomes" id="UP001152885">
    <property type="component" value="Unassembled WGS sequence"/>
</dbReference>
<feature type="coiled-coil region" evidence="1">
    <location>
        <begin position="364"/>
        <end position="405"/>
    </location>
</feature>
<accession>A0A9W4TX00</accession>
<dbReference type="AlphaFoldDB" id="A0A9W4TX00"/>
<reference evidence="3" key="1">
    <citation type="submission" date="2022-12" db="EMBL/GenBank/DDBJ databases">
        <authorList>
            <person name="Brejova B."/>
        </authorList>
    </citation>
    <scope>NUCLEOTIDE SEQUENCE</scope>
</reference>
<keyword evidence="4" id="KW-1185">Reference proteome</keyword>
<protein>
    <submittedName>
        <fullName evidence="3">Uncharacterized protein</fullName>
    </submittedName>
</protein>
<evidence type="ECO:0000256" key="2">
    <source>
        <dbReference type="SAM" id="MobiDB-lite"/>
    </source>
</evidence>
<evidence type="ECO:0000313" key="4">
    <source>
        <dbReference type="Proteomes" id="UP001152885"/>
    </source>
</evidence>
<evidence type="ECO:0000256" key="1">
    <source>
        <dbReference type="SAM" id="Coils"/>
    </source>
</evidence>
<feature type="compositionally biased region" description="Basic and acidic residues" evidence="2">
    <location>
        <begin position="439"/>
        <end position="457"/>
    </location>
</feature>
<sequence>MSISSYIATIGSISTAALIHLLNEKQKELLEVKHKLNLKLESVINERDLTTTKLNKLIENSNLQIKNGSISNDKEINKLKLEIIELTNQNEKLTKIDQGLNKENDSIKSQLKSFNVQISQLTQELESYKTKYTTLEKQNEFRLNSYIESIIVKKDDEISQLQTKLNESLENIRELKASFENFKSGNNKIIFELREKSSNDLNEKDKQINELEDDYKTMKTDFIQVNKNLKDSKEVIINFEKMKEELKITHQLLNKEISTEKKIKSEMVEKMSFLEETLANYRSEISKLSKKNENYEDIINEIYLILYENLPTPIELRNISSSEDDIDDYEDIGNDDNDKVQILPHKSSIVINYDKVIPRVKDFIDDYEDKISDSRKENNDLAKENDRLKDENSKLKEIIASFESKLSKTIHSKNNFQETITSSEEIDEESGMKVKDVTDLQENGELKDGETDQKDAQENTSQIETKDSEVDPLDDSKEVKVETNQDESVQDNSKDTKSGTQEDVKSSETQDGSKDTESTTLEHSTN</sequence>
<gene>
    <name evidence="3" type="ORF">CANVERA_P3116</name>
</gene>
<dbReference type="EMBL" id="CANTUO010000003">
    <property type="protein sequence ID" value="CAI5758604.1"/>
    <property type="molecule type" value="Genomic_DNA"/>
</dbReference>